<evidence type="ECO:0000256" key="1">
    <source>
        <dbReference type="SAM" id="SignalP"/>
    </source>
</evidence>
<accession>A0ABW3WNC7</accession>
<evidence type="ECO:0008006" key="4">
    <source>
        <dbReference type="Google" id="ProtNLM"/>
    </source>
</evidence>
<organism evidence="2 3">
    <name type="scientific">Lutibacter holmesii</name>
    <dbReference type="NCBI Taxonomy" id="1137985"/>
    <lineage>
        <taxon>Bacteria</taxon>
        <taxon>Pseudomonadati</taxon>
        <taxon>Bacteroidota</taxon>
        <taxon>Flavobacteriia</taxon>
        <taxon>Flavobacteriales</taxon>
        <taxon>Flavobacteriaceae</taxon>
        <taxon>Lutibacter</taxon>
    </lineage>
</organism>
<keyword evidence="1" id="KW-0732">Signal</keyword>
<feature type="signal peptide" evidence="1">
    <location>
        <begin position="1"/>
        <end position="23"/>
    </location>
</feature>
<name>A0ABW3WNC7_9FLAO</name>
<feature type="chain" id="PRO_5047305263" description="DUF4595 domain-containing protein" evidence="1">
    <location>
        <begin position="24"/>
        <end position="458"/>
    </location>
</feature>
<dbReference type="Proteomes" id="UP001597241">
    <property type="component" value="Unassembled WGS sequence"/>
</dbReference>
<gene>
    <name evidence="2" type="ORF">ACFQ5N_06225</name>
</gene>
<protein>
    <recommendedName>
        <fullName evidence="4">DUF4595 domain-containing protein</fullName>
    </recommendedName>
</protein>
<evidence type="ECO:0000313" key="3">
    <source>
        <dbReference type="Proteomes" id="UP001597241"/>
    </source>
</evidence>
<comment type="caution">
    <text evidence="2">The sequence shown here is derived from an EMBL/GenBank/DDBJ whole genome shotgun (WGS) entry which is preliminary data.</text>
</comment>
<sequence length="458" mass="53521">MKTLSLKLLTLLLILGVAFTSCDNDSDDDLRIDGLEDVNIKIDDTQTFNMTNFVESFEQVFAFNDFWLGGGNLKYSHNVYEGKALESSLNMVAFGEFGDNVALFVHNYDTNGIVISTEFEVTGMLFGGKGTASADDLYNLELKYNFNNKGYITKVSFYEGNSITEEISFSYNELNQIITMKHEQFRYVTNLSFNFIEDVNELIGRKLIFVKSTNADYIWYEYLEKDAKGNVTKYSNSRMGESDYILYEYNTNSRIIKTIYYDDGVAEETINYVYDSANRLIEMNEDESDWKYEFWYSNDFMSTVSYTIINGVPSYYQISDYSKGLIEVKYWYFNYDYNNNYEFKYCKTKEYAYDYSFQYERHVTKKEYYDGTPKNLVLVGYAEVDTWDKTNWYTKTKESIYDANDNLLYYVEYVVTDGSIKSHQLYKADGSAINDHDISNGYQTWIHELVSELDISPS</sequence>
<proteinExistence type="predicted"/>
<evidence type="ECO:0000313" key="2">
    <source>
        <dbReference type="EMBL" id="MFD1293427.1"/>
    </source>
</evidence>
<reference evidence="3" key="1">
    <citation type="journal article" date="2019" name="Int. J. Syst. Evol. Microbiol.">
        <title>The Global Catalogue of Microorganisms (GCM) 10K type strain sequencing project: providing services to taxonomists for standard genome sequencing and annotation.</title>
        <authorList>
            <consortium name="The Broad Institute Genomics Platform"/>
            <consortium name="The Broad Institute Genome Sequencing Center for Infectious Disease"/>
            <person name="Wu L."/>
            <person name="Ma J."/>
        </authorList>
    </citation>
    <scope>NUCLEOTIDE SEQUENCE [LARGE SCALE GENOMIC DNA]</scope>
    <source>
        <strain evidence="3">CCUG 62221</strain>
    </source>
</reference>
<dbReference type="EMBL" id="JBHTMV010000003">
    <property type="protein sequence ID" value="MFD1293427.1"/>
    <property type="molecule type" value="Genomic_DNA"/>
</dbReference>
<dbReference type="PROSITE" id="PS51257">
    <property type="entry name" value="PROKAR_LIPOPROTEIN"/>
    <property type="match status" value="1"/>
</dbReference>
<dbReference type="RefSeq" id="WP_386808626.1">
    <property type="nucleotide sequence ID" value="NZ_JBHTMV010000003.1"/>
</dbReference>
<keyword evidence="3" id="KW-1185">Reference proteome</keyword>